<reference evidence="2 3" key="1">
    <citation type="submission" date="2023-08" db="EMBL/GenBank/DDBJ databases">
        <title>genomic of DY56.</title>
        <authorList>
            <person name="Wang Y."/>
        </authorList>
    </citation>
    <scope>NUCLEOTIDE SEQUENCE [LARGE SCALE GENOMIC DNA]</scope>
    <source>
        <strain evidence="2 3">DY56-A-20</strain>
    </source>
</reference>
<sequence length="163" mass="17401">MRIALAATLSLTLPLALAACSQESEPPVESEVAPVGTADDANLREAERSLADPTAQGPTRQLTAIPQRFRGVWDAVDGNCAPASDLRIEIGERSLGFYEARGAVTDIVADGPDAVVVTLAMEGEGERWTVRRRFALAEDGRLIPTAPAGEEDFEPTPLKRCET</sequence>
<keyword evidence="1" id="KW-0732">Signal</keyword>
<protein>
    <recommendedName>
        <fullName evidence="4">Lipoprotein</fullName>
    </recommendedName>
</protein>
<dbReference type="Proteomes" id="UP001235664">
    <property type="component" value="Unassembled WGS sequence"/>
</dbReference>
<dbReference type="RefSeq" id="WP_305928810.1">
    <property type="nucleotide sequence ID" value="NZ_JAVAIL010000001.1"/>
</dbReference>
<proteinExistence type="predicted"/>
<organism evidence="2 3">
    <name type="scientific">Qipengyuania benthica</name>
    <dbReference type="NCBI Taxonomy" id="3067651"/>
    <lineage>
        <taxon>Bacteria</taxon>
        <taxon>Pseudomonadati</taxon>
        <taxon>Pseudomonadota</taxon>
        <taxon>Alphaproteobacteria</taxon>
        <taxon>Sphingomonadales</taxon>
        <taxon>Erythrobacteraceae</taxon>
        <taxon>Qipengyuania</taxon>
    </lineage>
</organism>
<name>A0ABT9H5V1_9SPHN</name>
<feature type="signal peptide" evidence="1">
    <location>
        <begin position="1"/>
        <end position="18"/>
    </location>
</feature>
<keyword evidence="3" id="KW-1185">Reference proteome</keyword>
<evidence type="ECO:0008006" key="4">
    <source>
        <dbReference type="Google" id="ProtNLM"/>
    </source>
</evidence>
<evidence type="ECO:0000256" key="1">
    <source>
        <dbReference type="SAM" id="SignalP"/>
    </source>
</evidence>
<feature type="chain" id="PRO_5045527504" description="Lipoprotein" evidence="1">
    <location>
        <begin position="19"/>
        <end position="163"/>
    </location>
</feature>
<dbReference type="PROSITE" id="PS51257">
    <property type="entry name" value="PROKAR_LIPOPROTEIN"/>
    <property type="match status" value="1"/>
</dbReference>
<evidence type="ECO:0000313" key="2">
    <source>
        <dbReference type="EMBL" id="MDP4538687.1"/>
    </source>
</evidence>
<dbReference type="EMBL" id="JAVAIL010000001">
    <property type="protein sequence ID" value="MDP4538687.1"/>
    <property type="molecule type" value="Genomic_DNA"/>
</dbReference>
<evidence type="ECO:0000313" key="3">
    <source>
        <dbReference type="Proteomes" id="UP001235664"/>
    </source>
</evidence>
<gene>
    <name evidence="2" type="ORF">Q9K01_03505</name>
</gene>
<comment type="caution">
    <text evidence="2">The sequence shown here is derived from an EMBL/GenBank/DDBJ whole genome shotgun (WGS) entry which is preliminary data.</text>
</comment>
<accession>A0ABT9H5V1</accession>